<evidence type="ECO:0000313" key="1">
    <source>
        <dbReference type="EMBL" id="JAD48575.1"/>
    </source>
</evidence>
<reference evidence="1" key="2">
    <citation type="journal article" date="2015" name="Data Brief">
        <title>Shoot transcriptome of the giant reed, Arundo donax.</title>
        <authorList>
            <person name="Barrero R.A."/>
            <person name="Guerrero F.D."/>
            <person name="Moolhuijzen P."/>
            <person name="Goolsby J.A."/>
            <person name="Tidwell J."/>
            <person name="Bellgard S.E."/>
            <person name="Bellgard M.I."/>
        </authorList>
    </citation>
    <scope>NUCLEOTIDE SEQUENCE</scope>
    <source>
        <tissue evidence="1">Shoot tissue taken approximately 20 cm above the soil surface</tissue>
    </source>
</reference>
<organism evidence="1">
    <name type="scientific">Arundo donax</name>
    <name type="common">Giant reed</name>
    <name type="synonym">Donax arundinaceus</name>
    <dbReference type="NCBI Taxonomy" id="35708"/>
    <lineage>
        <taxon>Eukaryota</taxon>
        <taxon>Viridiplantae</taxon>
        <taxon>Streptophyta</taxon>
        <taxon>Embryophyta</taxon>
        <taxon>Tracheophyta</taxon>
        <taxon>Spermatophyta</taxon>
        <taxon>Magnoliopsida</taxon>
        <taxon>Liliopsida</taxon>
        <taxon>Poales</taxon>
        <taxon>Poaceae</taxon>
        <taxon>PACMAD clade</taxon>
        <taxon>Arundinoideae</taxon>
        <taxon>Arundineae</taxon>
        <taxon>Arundo</taxon>
    </lineage>
</organism>
<dbReference type="EMBL" id="GBRH01249320">
    <property type="protein sequence ID" value="JAD48575.1"/>
    <property type="molecule type" value="Transcribed_RNA"/>
</dbReference>
<name>A0A0A9AI18_ARUDO</name>
<sequence>MFAQSPRRTCDGTGD</sequence>
<accession>A0A0A9AI18</accession>
<reference evidence="1" key="1">
    <citation type="submission" date="2014-09" db="EMBL/GenBank/DDBJ databases">
        <authorList>
            <person name="Magalhaes I.L.F."/>
            <person name="Oliveira U."/>
            <person name="Santos F.R."/>
            <person name="Vidigal T.H.D.A."/>
            <person name="Brescovit A.D."/>
            <person name="Santos A.J."/>
        </authorList>
    </citation>
    <scope>NUCLEOTIDE SEQUENCE</scope>
    <source>
        <tissue evidence="1">Shoot tissue taken approximately 20 cm above the soil surface</tissue>
    </source>
</reference>
<proteinExistence type="predicted"/>
<protein>
    <submittedName>
        <fullName evidence="1">Uncharacterized protein</fullName>
    </submittedName>
</protein>